<dbReference type="EMBL" id="BAAAXF010000003">
    <property type="protein sequence ID" value="GAA3493038.1"/>
    <property type="molecule type" value="Genomic_DNA"/>
</dbReference>
<feature type="transmembrane region" description="Helical" evidence="7">
    <location>
        <begin position="396"/>
        <end position="415"/>
    </location>
</feature>
<evidence type="ECO:0000256" key="5">
    <source>
        <dbReference type="ARBA" id="ARBA00023136"/>
    </source>
</evidence>
<feature type="transmembrane region" description="Helical" evidence="7">
    <location>
        <begin position="451"/>
        <end position="472"/>
    </location>
</feature>
<comment type="subcellular location">
    <subcellularLocation>
        <location evidence="1">Cell membrane</location>
        <topology evidence="1">Multi-pass membrane protein</topology>
    </subcellularLocation>
</comment>
<keyword evidence="3 7" id="KW-0812">Transmembrane</keyword>
<dbReference type="PANTHER" id="PTHR36115">
    <property type="entry name" value="PROLINE-RICH ANTIGEN HOMOLOG-RELATED"/>
    <property type="match status" value="1"/>
</dbReference>
<dbReference type="Proteomes" id="UP001501455">
    <property type="component" value="Unassembled WGS sequence"/>
</dbReference>
<evidence type="ECO:0000259" key="9">
    <source>
        <dbReference type="Pfam" id="PF10708"/>
    </source>
</evidence>
<keyword evidence="5 7" id="KW-0472">Membrane</keyword>
<dbReference type="InterPro" id="IPR018929">
    <property type="entry name" value="DUF2510"/>
</dbReference>
<evidence type="ECO:0000259" key="8">
    <source>
        <dbReference type="Pfam" id="PF06271"/>
    </source>
</evidence>
<feature type="domain" description="DUF2510" evidence="9">
    <location>
        <begin position="16"/>
        <end position="45"/>
    </location>
</feature>
<dbReference type="PANTHER" id="PTHR36115:SF4">
    <property type="entry name" value="MEMBRANE PROTEIN"/>
    <property type="match status" value="1"/>
</dbReference>
<feature type="compositionally biased region" description="Low complexity" evidence="6">
    <location>
        <begin position="213"/>
        <end position="248"/>
    </location>
</feature>
<evidence type="ECO:0000256" key="6">
    <source>
        <dbReference type="SAM" id="MobiDB-lite"/>
    </source>
</evidence>
<evidence type="ECO:0000256" key="4">
    <source>
        <dbReference type="ARBA" id="ARBA00022989"/>
    </source>
</evidence>
<evidence type="ECO:0000256" key="3">
    <source>
        <dbReference type="ARBA" id="ARBA00022692"/>
    </source>
</evidence>
<proteinExistence type="predicted"/>
<dbReference type="InterPro" id="IPR010432">
    <property type="entry name" value="RDD"/>
</dbReference>
<dbReference type="InterPro" id="IPR051791">
    <property type="entry name" value="Pra-immunoreactive"/>
</dbReference>
<protein>
    <recommendedName>
        <fullName evidence="12">RDD family protein</fullName>
    </recommendedName>
</protein>
<feature type="region of interest" description="Disordered" evidence="6">
    <location>
        <begin position="1"/>
        <end position="297"/>
    </location>
</feature>
<keyword evidence="4 7" id="KW-1133">Transmembrane helix</keyword>
<feature type="domain" description="RDD" evidence="8">
    <location>
        <begin position="336"/>
        <end position="485"/>
    </location>
</feature>
<keyword evidence="11" id="KW-1185">Reference proteome</keyword>
<sequence>MSAPTPAPGDDTPREGYYPDPSIPGYVRYWNGAAWVPGTSRPAPRDGEPLVPPPGARPAQPSVEETGPHFFDEDPVGEPAASPASAPEPSPASAPAESQHGSRPEPASAWGADRSRQSGFGGDQDRRISWGADPRVPHAPGPGTASGGTGADRPEAGAAAPDGTFVFRRPAAGPRRAAGAPADASDGTSEDEGTMTFRAVGPRTGAPGGGDRAGSAASGRPGFGAGAAAARAAATAPTAPSGPQQVAPAVPPQTAPVPPAAAAPAPAAPVPPAAAAPAPAAPGAPLTSGPGGGQASWAQQVHRLAGGEEPPVAPWKPPVEDVFQAAARRQAAARPAAFGKRLVARLLDTVVLGGVTAVAAVPLGLEAVDHVNAKIDAAKLSGETVTVWLLDGTTSVYLGIVLAVLLLAGVLYEVLPTVKWGRTLGKRLMGLEVRDIEGHEAPEFGAALRRWLVYSVPGLLVVGVVGVLWCLFDKPWRQCWHDKAAHTFVAG</sequence>
<name>A0ABP6TCZ2_9ACTN</name>
<dbReference type="Pfam" id="PF10708">
    <property type="entry name" value="DUF2510"/>
    <property type="match status" value="1"/>
</dbReference>
<organism evidence="10 11">
    <name type="scientific">Streptomyces prasinosporus</name>
    <dbReference type="NCBI Taxonomy" id="68256"/>
    <lineage>
        <taxon>Bacteria</taxon>
        <taxon>Bacillati</taxon>
        <taxon>Actinomycetota</taxon>
        <taxon>Actinomycetes</taxon>
        <taxon>Kitasatosporales</taxon>
        <taxon>Streptomycetaceae</taxon>
        <taxon>Streptomyces</taxon>
        <taxon>Streptomyces albogriseolus group</taxon>
    </lineage>
</organism>
<comment type="caution">
    <text evidence="10">The sequence shown here is derived from an EMBL/GenBank/DDBJ whole genome shotgun (WGS) entry which is preliminary data.</text>
</comment>
<feature type="compositionally biased region" description="Low complexity" evidence="6">
    <location>
        <begin position="168"/>
        <end position="182"/>
    </location>
</feature>
<accession>A0ABP6TCZ2</accession>
<evidence type="ECO:0000256" key="7">
    <source>
        <dbReference type="SAM" id="Phobius"/>
    </source>
</evidence>
<feature type="compositionally biased region" description="Pro residues" evidence="6">
    <location>
        <begin position="249"/>
        <end position="282"/>
    </location>
</feature>
<dbReference type="RefSeq" id="WP_345573409.1">
    <property type="nucleotide sequence ID" value="NZ_BAAAXF010000003.1"/>
</dbReference>
<evidence type="ECO:0008006" key="12">
    <source>
        <dbReference type="Google" id="ProtNLM"/>
    </source>
</evidence>
<keyword evidence="2" id="KW-1003">Cell membrane</keyword>
<evidence type="ECO:0000313" key="10">
    <source>
        <dbReference type="EMBL" id="GAA3493038.1"/>
    </source>
</evidence>
<evidence type="ECO:0000256" key="1">
    <source>
        <dbReference type="ARBA" id="ARBA00004651"/>
    </source>
</evidence>
<gene>
    <name evidence="10" type="ORF">GCM10019016_001360</name>
</gene>
<dbReference type="Pfam" id="PF06271">
    <property type="entry name" value="RDD"/>
    <property type="match status" value="1"/>
</dbReference>
<evidence type="ECO:0000313" key="11">
    <source>
        <dbReference type="Proteomes" id="UP001501455"/>
    </source>
</evidence>
<evidence type="ECO:0000256" key="2">
    <source>
        <dbReference type="ARBA" id="ARBA00022475"/>
    </source>
</evidence>
<reference evidence="11" key="1">
    <citation type="journal article" date="2019" name="Int. J. Syst. Evol. Microbiol.">
        <title>The Global Catalogue of Microorganisms (GCM) 10K type strain sequencing project: providing services to taxonomists for standard genome sequencing and annotation.</title>
        <authorList>
            <consortium name="The Broad Institute Genomics Platform"/>
            <consortium name="The Broad Institute Genome Sequencing Center for Infectious Disease"/>
            <person name="Wu L."/>
            <person name="Ma J."/>
        </authorList>
    </citation>
    <scope>NUCLEOTIDE SEQUENCE [LARGE SCALE GENOMIC DNA]</scope>
    <source>
        <strain evidence="11">JCM 4816</strain>
    </source>
</reference>